<dbReference type="AlphaFoldDB" id="A0A1G5Q3F5"/>
<accession>A0A1G5Q3F5</accession>
<dbReference type="InterPro" id="IPR054440">
    <property type="entry name" value="Gp32-like"/>
</dbReference>
<keyword evidence="2" id="KW-1185">Reference proteome</keyword>
<dbReference type="STRING" id="29488.KS18_12445"/>
<name>A0A1G5Q3F5_PHOLU</name>
<evidence type="ECO:0000313" key="1">
    <source>
        <dbReference type="EMBL" id="SCZ55829.1"/>
    </source>
</evidence>
<gene>
    <name evidence="1" type="ORF">SAMN02982990_00826</name>
</gene>
<dbReference type="GeneID" id="45655241"/>
<evidence type="ECO:0000313" key="2">
    <source>
        <dbReference type="Proteomes" id="UP000183223"/>
    </source>
</evidence>
<dbReference type="OrthoDB" id="9021207at2"/>
<dbReference type="EMBL" id="FMWJ01000002">
    <property type="protein sequence ID" value="SCZ55829.1"/>
    <property type="molecule type" value="Genomic_DNA"/>
</dbReference>
<dbReference type="Proteomes" id="UP000183223">
    <property type="component" value="Unassembled WGS sequence"/>
</dbReference>
<organism evidence="1 2">
    <name type="scientific">Photorhabdus luminescens</name>
    <name type="common">Xenorhabdus luminescens</name>
    <dbReference type="NCBI Taxonomy" id="29488"/>
    <lineage>
        <taxon>Bacteria</taxon>
        <taxon>Pseudomonadati</taxon>
        <taxon>Pseudomonadota</taxon>
        <taxon>Gammaproteobacteria</taxon>
        <taxon>Enterobacterales</taxon>
        <taxon>Morganellaceae</taxon>
        <taxon>Photorhabdus</taxon>
    </lineage>
</organism>
<sequence length="145" mass="15636">MSDTITSADAVITLTVTNLYPSGVQLQGFAADNIFETEALDLAETVRGADGKLSAGFIYGNINQTIHIMPDSESRTIFDTWATTSRTSVAVFRCNATVILPAIGRKYTLVNGVLKQWKTMPDAGKVLQAAQAVIEWESITGEAYS</sequence>
<protein>
    <submittedName>
        <fullName evidence="1">Uncharacterized protein</fullName>
    </submittedName>
</protein>
<dbReference type="Pfam" id="PF22764">
    <property type="entry name" value="E217_Gp32"/>
    <property type="match status" value="1"/>
</dbReference>
<reference evidence="2" key="1">
    <citation type="submission" date="2016-10" db="EMBL/GenBank/DDBJ databases">
        <authorList>
            <person name="Varghese N."/>
            <person name="Submissions S."/>
        </authorList>
    </citation>
    <scope>NUCLEOTIDE SEQUENCE [LARGE SCALE GENOMIC DNA]</scope>
    <source>
        <strain evidence="2">ATCC 29999</strain>
    </source>
</reference>
<proteinExistence type="predicted"/>
<dbReference type="RefSeq" id="WP_036770760.1">
    <property type="nucleotide sequence ID" value="NZ_CAWQXX010000034.1"/>
</dbReference>